<evidence type="ECO:0000259" key="2">
    <source>
        <dbReference type="Pfam" id="PF20091"/>
    </source>
</evidence>
<name>A0A381PVB6_9ZZZZ</name>
<organism evidence="3">
    <name type="scientific">marine metagenome</name>
    <dbReference type="NCBI Taxonomy" id="408172"/>
    <lineage>
        <taxon>unclassified sequences</taxon>
        <taxon>metagenomes</taxon>
        <taxon>ecological metagenomes</taxon>
    </lineage>
</organism>
<dbReference type="AlphaFoldDB" id="A0A381PVB6"/>
<dbReference type="InterPro" id="IPR045394">
    <property type="entry name" value="Abhydrolase_dom"/>
</dbReference>
<sequence length="673" mass="74205">MRPNLPIINLWIGLLVFLALASDAQARLVRLTVERREVVLDGRAFGLAGPYEKLVGSAHFAVDPDLPQNQIIVDLKLAPRNVNGEVEFSSDFYLLKPVDPSRSNGRLFYEAGNRGSKRILQIFQKASRSADPTTVEEFGDGALMNRGFSFLWMGWQWDVPEGRMRMSMPVAMNDGQPITGLVRGNFVGPVGSTALVADRGHRAYSVVNPASDEHVMTVKSLPTDPPTIIPRDRWRFTEPGTVELDGGFVPGEIYDVVYLSEDPRVIGTGLAGTRDIVSFFKYEKGDINPLPDIDYALGWGVSQTGRLLRHFLYQGFNEDESGRQVFDGVFDQVGGAGRGSFNHRFGQASRDALQHFNFLFPVDMFPFADTTLTDPLTGVTDGLLRRASDSGTVPKVFHLLTNSEYFNRAGSLIHTDPTGVRDVAPPDTSRIYMVASGPHIVGRFPPAPNPSISFLGQAPMNPLIYSAVVRALFDALDAWVVGDQAPPPSRYPRLSDKTLTPPAEAGWPEGTGTRLPQSPLTALRLDFGPDWSLGIVSNEPPLIGDPFVQLVPAVDENGNDRAGIRLPEIEVPLATQTGWNYRHASIGAADRLSSEIGSYFPFAQTASERRQNNDARLSIAERYRDKNDYLGRITEAALTLVEERYLLAVDLPEVIQRAGNHYDWAIAETTTRR</sequence>
<feature type="region of interest" description="Disordered" evidence="1">
    <location>
        <begin position="487"/>
        <end position="515"/>
    </location>
</feature>
<proteinExistence type="predicted"/>
<protein>
    <recommendedName>
        <fullName evidence="2">Alpha/beta hydrolase domain-containing protein</fullName>
    </recommendedName>
</protein>
<dbReference type="EMBL" id="UINC01001074">
    <property type="protein sequence ID" value="SUZ69889.1"/>
    <property type="molecule type" value="Genomic_DNA"/>
</dbReference>
<evidence type="ECO:0000313" key="3">
    <source>
        <dbReference type="EMBL" id="SUZ69889.1"/>
    </source>
</evidence>
<reference evidence="3" key="1">
    <citation type="submission" date="2018-05" db="EMBL/GenBank/DDBJ databases">
        <authorList>
            <person name="Lanie J.A."/>
            <person name="Ng W.-L."/>
            <person name="Kazmierczak K.M."/>
            <person name="Andrzejewski T.M."/>
            <person name="Davidsen T.M."/>
            <person name="Wayne K.J."/>
            <person name="Tettelin H."/>
            <person name="Glass J.I."/>
            <person name="Rusch D."/>
            <person name="Podicherti R."/>
            <person name="Tsui H.-C.T."/>
            <person name="Winkler M.E."/>
        </authorList>
    </citation>
    <scope>NUCLEOTIDE SEQUENCE</scope>
</reference>
<accession>A0A381PVB6</accession>
<dbReference type="Pfam" id="PF20091">
    <property type="entry name" value="Abhydrolase_10"/>
    <property type="match status" value="1"/>
</dbReference>
<gene>
    <name evidence="3" type="ORF">METZ01_LOCUS22743</name>
</gene>
<evidence type="ECO:0000256" key="1">
    <source>
        <dbReference type="SAM" id="MobiDB-lite"/>
    </source>
</evidence>
<feature type="domain" description="Alpha/beta hydrolase" evidence="2">
    <location>
        <begin position="275"/>
        <end position="655"/>
    </location>
</feature>